<keyword evidence="2" id="KW-1185">Reference proteome</keyword>
<name>A0ACB9B9L5_ARCLA</name>
<sequence length="324" mass="37356">MVGKLFEVKSEDACFANCSCDGNWYLDIQGSWEVLVLEVLANVRTMTAWSEVESRGERLQLRMMIIFGEWKCDARSGGSQFLTLAFQDVVEVPPCRLSMLKPATIFFCGEWRVAENEEVVMNSFGEFCEEAKSYSEKDERPRPKIYGKWFVSGKYVGGMWECLLELVDYEGFELWKFLPIFGSNVVQKRKVLMRLAYAVLRGVACNGKLLDEETRDCELLGVTRFGKKWKFGPRFVGLFTIVKRIWEVVYKLDLPEELRCIYPTFHVSNLKECLAEVDVVVPLGDVRIDKKLCYVEEPMAILNRKVKKLRNKEIQLVKSSVAIP</sequence>
<evidence type="ECO:0000313" key="2">
    <source>
        <dbReference type="Proteomes" id="UP001055879"/>
    </source>
</evidence>
<proteinExistence type="predicted"/>
<dbReference type="Proteomes" id="UP001055879">
    <property type="component" value="Linkage Group LG06"/>
</dbReference>
<comment type="caution">
    <text evidence="1">The sequence shown here is derived from an EMBL/GenBank/DDBJ whole genome shotgun (WGS) entry which is preliminary data.</text>
</comment>
<dbReference type="EMBL" id="CM042052">
    <property type="protein sequence ID" value="KAI3718783.1"/>
    <property type="molecule type" value="Genomic_DNA"/>
</dbReference>
<accession>A0ACB9B9L5</accession>
<organism evidence="1 2">
    <name type="scientific">Arctium lappa</name>
    <name type="common">Greater burdock</name>
    <name type="synonym">Lappa major</name>
    <dbReference type="NCBI Taxonomy" id="4217"/>
    <lineage>
        <taxon>Eukaryota</taxon>
        <taxon>Viridiplantae</taxon>
        <taxon>Streptophyta</taxon>
        <taxon>Embryophyta</taxon>
        <taxon>Tracheophyta</taxon>
        <taxon>Spermatophyta</taxon>
        <taxon>Magnoliopsida</taxon>
        <taxon>eudicotyledons</taxon>
        <taxon>Gunneridae</taxon>
        <taxon>Pentapetalae</taxon>
        <taxon>asterids</taxon>
        <taxon>campanulids</taxon>
        <taxon>Asterales</taxon>
        <taxon>Asteraceae</taxon>
        <taxon>Carduoideae</taxon>
        <taxon>Cardueae</taxon>
        <taxon>Arctiinae</taxon>
        <taxon>Arctium</taxon>
    </lineage>
</organism>
<reference evidence="1 2" key="2">
    <citation type="journal article" date="2022" name="Mol. Ecol. Resour.">
        <title>The genomes of chicory, endive, great burdock and yacon provide insights into Asteraceae paleo-polyploidization history and plant inulin production.</title>
        <authorList>
            <person name="Fan W."/>
            <person name="Wang S."/>
            <person name="Wang H."/>
            <person name="Wang A."/>
            <person name="Jiang F."/>
            <person name="Liu H."/>
            <person name="Zhao H."/>
            <person name="Xu D."/>
            <person name="Zhang Y."/>
        </authorList>
    </citation>
    <scope>NUCLEOTIDE SEQUENCE [LARGE SCALE GENOMIC DNA]</scope>
    <source>
        <strain evidence="2">cv. Niubang</strain>
    </source>
</reference>
<protein>
    <submittedName>
        <fullName evidence="1">Uncharacterized protein</fullName>
    </submittedName>
</protein>
<reference evidence="2" key="1">
    <citation type="journal article" date="2022" name="Mol. Ecol. Resour.">
        <title>The genomes of chicory, endive, great burdock and yacon provide insights into Asteraceae palaeo-polyploidization history and plant inulin production.</title>
        <authorList>
            <person name="Fan W."/>
            <person name="Wang S."/>
            <person name="Wang H."/>
            <person name="Wang A."/>
            <person name="Jiang F."/>
            <person name="Liu H."/>
            <person name="Zhao H."/>
            <person name="Xu D."/>
            <person name="Zhang Y."/>
        </authorList>
    </citation>
    <scope>NUCLEOTIDE SEQUENCE [LARGE SCALE GENOMIC DNA]</scope>
    <source>
        <strain evidence="2">cv. Niubang</strain>
    </source>
</reference>
<gene>
    <name evidence="1" type="ORF">L6452_19667</name>
</gene>
<evidence type="ECO:0000313" key="1">
    <source>
        <dbReference type="EMBL" id="KAI3718783.1"/>
    </source>
</evidence>